<reference evidence="3" key="1">
    <citation type="submission" date="2023-03" db="EMBL/GenBank/DDBJ databases">
        <title>Mating type loci evolution in Malassezia.</title>
        <authorList>
            <person name="Coelho M.A."/>
        </authorList>
    </citation>
    <scope>NUCLEOTIDE SEQUENCE</scope>
    <source>
        <strain evidence="3">CBS 11721</strain>
    </source>
</reference>
<dbReference type="GO" id="GO:0005737">
    <property type="term" value="C:cytoplasm"/>
    <property type="evidence" value="ECO:0007669"/>
    <property type="project" value="InterPro"/>
</dbReference>
<dbReference type="PANTHER" id="PTHR47524">
    <property type="entry name" value="20S RRNA ACCUMULATION PROTEIN 4"/>
    <property type="match status" value="1"/>
</dbReference>
<feature type="region of interest" description="Disordered" evidence="1">
    <location>
        <begin position="231"/>
        <end position="262"/>
    </location>
</feature>
<feature type="domain" description="Programmed cell death protein 2 C-terminal" evidence="2">
    <location>
        <begin position="273"/>
        <end position="418"/>
    </location>
</feature>
<feature type="compositionally biased region" description="Basic and acidic residues" evidence="1">
    <location>
        <begin position="121"/>
        <end position="150"/>
    </location>
</feature>
<dbReference type="InterPro" id="IPR007320">
    <property type="entry name" value="PDCD2_C"/>
</dbReference>
<evidence type="ECO:0000313" key="4">
    <source>
        <dbReference type="Proteomes" id="UP001219933"/>
    </source>
</evidence>
<proteinExistence type="predicted"/>
<sequence length="423" mass="46148">MSLDYDSDDELEYTNVHLGLADGPLEGDDEGNPLVSRLGGHAAWLPLSADALPPADVAACGNCGELMPLLVQIFAPLEGSAYDRCLYVWGCARAPCQRKSKSSVRAVRMLKFNTRWAAKLEKQRKREQERAARAAKEKEEEEKRKEKERVNPFAQAQNGGGLFGGGSLFDAPAAPAAPPAPTEEDSESDFDEDERLAEEMAIKASVAEQQSQLEDLWTASAPAYEPPQYLGTIPEPAEENKPAAAAPSDEHASATPTADPGESYEKMMLEGIDGTFERFVRRINPEPRQVVRYEFGGVPLPYSEAGALYRSLWTQDKFNGEVPPCKCGAPRVFELQLMPNLVNILRRETLSTVTSASTDEARRAEIESVLGVGSNADGDAKDAPQSGIAWTTAMVFVCSKDCVSNNDQGWHEEYVGVQFDGDI</sequence>
<evidence type="ECO:0000313" key="3">
    <source>
        <dbReference type="EMBL" id="WFD36157.1"/>
    </source>
</evidence>
<gene>
    <name evidence="3" type="ORF">MCUN1_003033</name>
</gene>
<dbReference type="AlphaFoldDB" id="A0AAF0F0Q1"/>
<dbReference type="EMBL" id="CP119880">
    <property type="protein sequence ID" value="WFD36157.1"/>
    <property type="molecule type" value="Genomic_DNA"/>
</dbReference>
<feature type="compositionally biased region" description="Gly residues" evidence="1">
    <location>
        <begin position="158"/>
        <end position="167"/>
    </location>
</feature>
<name>A0AAF0F0Q1_9BASI</name>
<accession>A0AAF0F0Q1</accession>
<evidence type="ECO:0000259" key="2">
    <source>
        <dbReference type="Pfam" id="PF04194"/>
    </source>
</evidence>
<dbReference type="Pfam" id="PF04194">
    <property type="entry name" value="PDCD2_C"/>
    <property type="match status" value="1"/>
</dbReference>
<dbReference type="Proteomes" id="UP001219933">
    <property type="component" value="Chromosome 4"/>
</dbReference>
<feature type="compositionally biased region" description="Acidic residues" evidence="1">
    <location>
        <begin position="182"/>
        <end position="194"/>
    </location>
</feature>
<protein>
    <recommendedName>
        <fullName evidence="2">Programmed cell death protein 2 C-terminal domain-containing protein</fullName>
    </recommendedName>
</protein>
<dbReference type="PANTHER" id="PTHR47524:SF1">
    <property type="entry name" value="20S RRNA ACCUMULATION PROTEIN 4"/>
    <property type="match status" value="1"/>
</dbReference>
<organism evidence="3 4">
    <name type="scientific">Malassezia cuniculi</name>
    <dbReference type="NCBI Taxonomy" id="948313"/>
    <lineage>
        <taxon>Eukaryota</taxon>
        <taxon>Fungi</taxon>
        <taxon>Dikarya</taxon>
        <taxon>Basidiomycota</taxon>
        <taxon>Ustilaginomycotina</taxon>
        <taxon>Malasseziomycetes</taxon>
        <taxon>Malasseziales</taxon>
        <taxon>Malasseziaceae</taxon>
        <taxon>Malassezia</taxon>
    </lineage>
</organism>
<keyword evidence="4" id="KW-1185">Reference proteome</keyword>
<feature type="region of interest" description="Disordered" evidence="1">
    <location>
        <begin position="121"/>
        <end position="194"/>
    </location>
</feature>
<evidence type="ECO:0000256" key="1">
    <source>
        <dbReference type="SAM" id="MobiDB-lite"/>
    </source>
</evidence>
<dbReference type="GO" id="GO:0030490">
    <property type="term" value="P:maturation of SSU-rRNA"/>
    <property type="evidence" value="ECO:0007669"/>
    <property type="project" value="TreeGrafter"/>
</dbReference>